<evidence type="ECO:0000313" key="4">
    <source>
        <dbReference type="Proteomes" id="UP000320496"/>
    </source>
</evidence>
<keyword evidence="2" id="KW-0812">Transmembrane</keyword>
<organism evidence="3 4">
    <name type="scientific">Maioricimonas rarisocia</name>
    <dbReference type="NCBI Taxonomy" id="2528026"/>
    <lineage>
        <taxon>Bacteria</taxon>
        <taxon>Pseudomonadati</taxon>
        <taxon>Planctomycetota</taxon>
        <taxon>Planctomycetia</taxon>
        <taxon>Planctomycetales</taxon>
        <taxon>Planctomycetaceae</taxon>
        <taxon>Maioricimonas</taxon>
    </lineage>
</organism>
<sequence length="499" mass="55665">MSIRFAGSRSVDERRRRRLAQEADVAATSPRQRSTSKATTAAPATTEATPTSLPAELPVVSVIPRSWWKHVTLAFTAILLLAGVVYWGYHLDQTGSGLAPALGLKAGRMSRFFSTVALLAAGQLSLLVLWHRAKSRKDFNGRYRIWFWAAIVWLVFCGAIATDAHRPAALLVLERWPLNAAQAPLLVWLVPASAITLAMTRLLRREMRACRASRYVLNFATMCAGIAAMTTLAGDLLLSETVHLLLLRTSTMTWHVGVALATLFHARYVIHVTNEPLRQRRHPGRRLLQPIFDALGHVRLPRIRLRLPRIGRPRLPVLRFSLRKPKLPRFSAPKLPRMRLPKVALPSLRLPRPTGRTEASSETPEPGSEVTGKEQNSESRPDASQTAEPRVSRKAARKSAKSSKAKSAAPQVQPEQDVQQTAPPATPQRKAPERKPPPPPAEPPQRKAPPKRVDPPQSHDDSPHADFENDRSLSKKERRRLRKLKRQAERQQARSGDDD</sequence>
<keyword evidence="2" id="KW-1133">Transmembrane helix</keyword>
<dbReference type="OrthoDB" id="209157at2"/>
<evidence type="ECO:0000256" key="1">
    <source>
        <dbReference type="SAM" id="MobiDB-lite"/>
    </source>
</evidence>
<feature type="compositionally biased region" description="Basic residues" evidence="1">
    <location>
        <begin position="476"/>
        <end position="485"/>
    </location>
</feature>
<feature type="compositionally biased region" description="Pro residues" evidence="1">
    <location>
        <begin position="437"/>
        <end position="447"/>
    </location>
</feature>
<dbReference type="AlphaFoldDB" id="A0A517Z8L3"/>
<dbReference type="KEGG" id="mri:Mal4_31360"/>
<name>A0A517Z8L3_9PLAN</name>
<feature type="region of interest" description="Disordered" evidence="1">
    <location>
        <begin position="341"/>
        <end position="499"/>
    </location>
</feature>
<feature type="region of interest" description="Disordered" evidence="1">
    <location>
        <begin position="1"/>
        <end position="49"/>
    </location>
</feature>
<protein>
    <submittedName>
        <fullName evidence="3">Uncharacterized protein</fullName>
    </submittedName>
</protein>
<dbReference type="EMBL" id="CP036275">
    <property type="protein sequence ID" value="QDU38806.1"/>
    <property type="molecule type" value="Genomic_DNA"/>
</dbReference>
<feature type="compositionally biased region" description="Basic and acidic residues" evidence="1">
    <location>
        <begin position="486"/>
        <end position="499"/>
    </location>
</feature>
<feature type="compositionally biased region" description="Low complexity" evidence="1">
    <location>
        <begin position="35"/>
        <end position="49"/>
    </location>
</feature>
<feature type="transmembrane region" description="Helical" evidence="2">
    <location>
        <begin position="215"/>
        <end position="232"/>
    </location>
</feature>
<feature type="transmembrane region" description="Helical" evidence="2">
    <location>
        <begin position="109"/>
        <end position="131"/>
    </location>
</feature>
<keyword evidence="4" id="KW-1185">Reference proteome</keyword>
<feature type="compositionally biased region" description="Basic and acidic residues" evidence="1">
    <location>
        <begin position="371"/>
        <end position="381"/>
    </location>
</feature>
<dbReference type="RefSeq" id="WP_145370056.1">
    <property type="nucleotide sequence ID" value="NZ_CP036275.1"/>
</dbReference>
<evidence type="ECO:0000256" key="2">
    <source>
        <dbReference type="SAM" id="Phobius"/>
    </source>
</evidence>
<feature type="transmembrane region" description="Helical" evidence="2">
    <location>
        <begin position="252"/>
        <end position="270"/>
    </location>
</feature>
<feature type="transmembrane region" description="Helical" evidence="2">
    <location>
        <begin position="71"/>
        <end position="89"/>
    </location>
</feature>
<keyword evidence="2" id="KW-0472">Membrane</keyword>
<feature type="compositionally biased region" description="Polar residues" evidence="1">
    <location>
        <begin position="413"/>
        <end position="423"/>
    </location>
</feature>
<feature type="compositionally biased region" description="Basic and acidic residues" evidence="1">
    <location>
        <begin position="451"/>
        <end position="475"/>
    </location>
</feature>
<gene>
    <name evidence="3" type="ORF">Mal4_31360</name>
</gene>
<reference evidence="3 4" key="1">
    <citation type="submission" date="2019-02" db="EMBL/GenBank/DDBJ databases">
        <title>Deep-cultivation of Planctomycetes and their phenomic and genomic characterization uncovers novel biology.</title>
        <authorList>
            <person name="Wiegand S."/>
            <person name="Jogler M."/>
            <person name="Boedeker C."/>
            <person name="Pinto D."/>
            <person name="Vollmers J."/>
            <person name="Rivas-Marin E."/>
            <person name="Kohn T."/>
            <person name="Peeters S.H."/>
            <person name="Heuer A."/>
            <person name="Rast P."/>
            <person name="Oberbeckmann S."/>
            <person name="Bunk B."/>
            <person name="Jeske O."/>
            <person name="Meyerdierks A."/>
            <person name="Storesund J.E."/>
            <person name="Kallscheuer N."/>
            <person name="Luecker S."/>
            <person name="Lage O.M."/>
            <person name="Pohl T."/>
            <person name="Merkel B.J."/>
            <person name="Hornburger P."/>
            <person name="Mueller R.-W."/>
            <person name="Bruemmer F."/>
            <person name="Labrenz M."/>
            <person name="Spormann A.M."/>
            <person name="Op den Camp H."/>
            <person name="Overmann J."/>
            <person name="Amann R."/>
            <person name="Jetten M.S.M."/>
            <person name="Mascher T."/>
            <person name="Medema M.H."/>
            <person name="Devos D.P."/>
            <person name="Kaster A.-K."/>
            <person name="Ovreas L."/>
            <person name="Rohde M."/>
            <person name="Galperin M.Y."/>
            <person name="Jogler C."/>
        </authorList>
    </citation>
    <scope>NUCLEOTIDE SEQUENCE [LARGE SCALE GENOMIC DNA]</scope>
    <source>
        <strain evidence="3 4">Mal4</strain>
    </source>
</reference>
<evidence type="ECO:0000313" key="3">
    <source>
        <dbReference type="EMBL" id="QDU38806.1"/>
    </source>
</evidence>
<dbReference type="Proteomes" id="UP000320496">
    <property type="component" value="Chromosome"/>
</dbReference>
<feature type="compositionally biased region" description="Basic residues" evidence="1">
    <location>
        <begin position="392"/>
        <end position="404"/>
    </location>
</feature>
<feature type="transmembrane region" description="Helical" evidence="2">
    <location>
        <begin position="181"/>
        <end position="203"/>
    </location>
</feature>
<feature type="transmembrane region" description="Helical" evidence="2">
    <location>
        <begin position="143"/>
        <end position="161"/>
    </location>
</feature>
<proteinExistence type="predicted"/>
<accession>A0A517Z8L3</accession>